<organism evidence="11 12">
    <name type="scientific">Croceicoccus ponticola</name>
    <dbReference type="NCBI Taxonomy" id="2217664"/>
    <lineage>
        <taxon>Bacteria</taxon>
        <taxon>Pseudomonadati</taxon>
        <taxon>Pseudomonadota</taxon>
        <taxon>Alphaproteobacteria</taxon>
        <taxon>Sphingomonadales</taxon>
        <taxon>Erythrobacteraceae</taxon>
        <taxon>Croceicoccus</taxon>
    </lineage>
</organism>
<dbReference type="PANTHER" id="PTHR11059">
    <property type="entry name" value="DNA REPAIR PROTEIN RECN"/>
    <property type="match status" value="1"/>
</dbReference>
<keyword evidence="5 9" id="KW-0227">DNA damage</keyword>
<dbReference type="GO" id="GO:0005524">
    <property type="term" value="F:ATP binding"/>
    <property type="evidence" value="ECO:0007669"/>
    <property type="project" value="UniProtKB-KW"/>
</dbReference>
<gene>
    <name evidence="11" type="primary">recN</name>
    <name evidence="11" type="ORF">EKN06_04725</name>
</gene>
<evidence type="ECO:0000256" key="2">
    <source>
        <dbReference type="ARBA" id="ARBA00009441"/>
    </source>
</evidence>
<dbReference type="CDD" id="cd03241">
    <property type="entry name" value="ABC_RecN"/>
    <property type="match status" value="2"/>
</dbReference>
<evidence type="ECO:0000256" key="9">
    <source>
        <dbReference type="PIRNR" id="PIRNR003128"/>
    </source>
</evidence>
<name>A0A437H1M1_9SPHN</name>
<dbReference type="PANTHER" id="PTHR11059:SF0">
    <property type="entry name" value="DNA REPAIR PROTEIN RECN"/>
    <property type="match status" value="1"/>
</dbReference>
<evidence type="ECO:0000259" key="10">
    <source>
        <dbReference type="Pfam" id="PF02463"/>
    </source>
</evidence>
<keyword evidence="7 9" id="KW-0234">DNA repair</keyword>
<evidence type="ECO:0000256" key="8">
    <source>
        <dbReference type="ARBA" id="ARBA00033408"/>
    </source>
</evidence>
<evidence type="ECO:0000256" key="4">
    <source>
        <dbReference type="ARBA" id="ARBA00022741"/>
    </source>
</evidence>
<dbReference type="InterPro" id="IPR003395">
    <property type="entry name" value="RecF/RecN/SMC_N"/>
</dbReference>
<evidence type="ECO:0000313" key="12">
    <source>
        <dbReference type="Proteomes" id="UP000283003"/>
    </source>
</evidence>
<dbReference type="RefSeq" id="WP_127611669.1">
    <property type="nucleotide sequence ID" value="NZ_RXOL01000001.1"/>
</dbReference>
<keyword evidence="4" id="KW-0547">Nucleotide-binding</keyword>
<dbReference type="GO" id="GO:0043590">
    <property type="term" value="C:bacterial nucleoid"/>
    <property type="evidence" value="ECO:0007669"/>
    <property type="project" value="TreeGrafter"/>
</dbReference>
<dbReference type="SUPFAM" id="SSF52540">
    <property type="entry name" value="P-loop containing nucleoside triphosphate hydrolases"/>
    <property type="match status" value="2"/>
</dbReference>
<feature type="domain" description="RecF/RecN/SMC N-terminal" evidence="10">
    <location>
        <begin position="14"/>
        <end position="483"/>
    </location>
</feature>
<dbReference type="Gene3D" id="3.40.50.300">
    <property type="entry name" value="P-loop containing nucleotide triphosphate hydrolases"/>
    <property type="match status" value="2"/>
</dbReference>
<dbReference type="InterPro" id="IPR027417">
    <property type="entry name" value="P-loop_NTPase"/>
</dbReference>
<dbReference type="PIRSF" id="PIRSF003128">
    <property type="entry name" value="RecN"/>
    <property type="match status" value="1"/>
</dbReference>
<dbReference type="OrthoDB" id="9806954at2"/>
<evidence type="ECO:0000256" key="6">
    <source>
        <dbReference type="ARBA" id="ARBA00022840"/>
    </source>
</evidence>
<dbReference type="EMBL" id="RXOL01000001">
    <property type="protein sequence ID" value="RVQ69479.1"/>
    <property type="molecule type" value="Genomic_DNA"/>
</dbReference>
<protein>
    <recommendedName>
        <fullName evidence="3 9">DNA repair protein RecN</fullName>
    </recommendedName>
    <alternativeName>
        <fullName evidence="8 9">Recombination protein N</fullName>
    </alternativeName>
</protein>
<keyword evidence="12" id="KW-1185">Reference proteome</keyword>
<evidence type="ECO:0000256" key="7">
    <source>
        <dbReference type="ARBA" id="ARBA00023204"/>
    </source>
</evidence>
<sequence length="571" mass="59537">MLTNLAIRDIVLIEALDLSFAKGLGVLTGETGAGKSILLDALGLVLGNRADSGLVRSGAEKASATATFEFATMPDGLAEVLDDAGVEIEAGEALVLRRQLKADGGSKAFVNGQPVGVATLRALAPFLVELHGQHDDRGLVNARGHRALLTRYAGAGDGGADEAAVGVAWRKWQAAEQALAEARATADTAAAEQDLAAAHLAELERLAPEEGEEEELAGQRADMQKGERLSEDLSTLQHLFAGSDSALAQLRAAARRLDRIAGEHASLAEALGALDRCLIEGGEAEDAVGRALEALSFEPARLDAVETRLFDLRAEARKHGCTVDELPAKMQQLRATLDAIEGGEARIKTLQAAAFETGSHYRALAETLSAQRVEAAKRLDKAVAAELAPLKLDAARFKTLITRTGEDKWGPHGMDAVEFLISTNPGAPFAPLTKIASGGELSRFILALKVALAEEGGAAVIIFDEIDRGVGGAVASAIGERLARLATGNADNNGGGNSGGGQLLAVTHSPQVAARGNVHYMIAKSSQGTVTRTSVGLLDANGRQEEIARMLSGAEITPEARAQAERLLEGV</sequence>
<comment type="similarity">
    <text evidence="2 9">Belongs to the RecN family.</text>
</comment>
<dbReference type="AlphaFoldDB" id="A0A437H1M1"/>
<comment type="function">
    <text evidence="1 9">May be involved in recombinational repair of damaged DNA.</text>
</comment>
<evidence type="ECO:0000256" key="5">
    <source>
        <dbReference type="ARBA" id="ARBA00022763"/>
    </source>
</evidence>
<reference evidence="11 12" key="1">
    <citation type="submission" date="2018-12" db="EMBL/GenBank/DDBJ databases">
        <title>Croceicoccus ponticola sp. nov., a lipolytic bacterium isolated from seawater.</title>
        <authorList>
            <person name="Yoon J.-H."/>
        </authorList>
    </citation>
    <scope>NUCLEOTIDE SEQUENCE [LARGE SCALE GENOMIC DNA]</scope>
    <source>
        <strain evidence="11 12">GM-16</strain>
    </source>
</reference>
<keyword evidence="6" id="KW-0067">ATP-binding</keyword>
<dbReference type="GO" id="GO:0006310">
    <property type="term" value="P:DNA recombination"/>
    <property type="evidence" value="ECO:0007669"/>
    <property type="project" value="InterPro"/>
</dbReference>
<accession>A0A437H1M1</accession>
<dbReference type="GO" id="GO:0006281">
    <property type="term" value="P:DNA repair"/>
    <property type="evidence" value="ECO:0007669"/>
    <property type="project" value="UniProtKB-KW"/>
</dbReference>
<dbReference type="GO" id="GO:0009432">
    <property type="term" value="P:SOS response"/>
    <property type="evidence" value="ECO:0007669"/>
    <property type="project" value="TreeGrafter"/>
</dbReference>
<evidence type="ECO:0000256" key="1">
    <source>
        <dbReference type="ARBA" id="ARBA00003618"/>
    </source>
</evidence>
<evidence type="ECO:0000256" key="3">
    <source>
        <dbReference type="ARBA" id="ARBA00021315"/>
    </source>
</evidence>
<dbReference type="Proteomes" id="UP000283003">
    <property type="component" value="Unassembled WGS sequence"/>
</dbReference>
<comment type="caution">
    <text evidence="11">The sequence shown here is derived from an EMBL/GenBank/DDBJ whole genome shotgun (WGS) entry which is preliminary data.</text>
</comment>
<proteinExistence type="inferred from homology"/>
<dbReference type="NCBIfam" id="TIGR00634">
    <property type="entry name" value="recN"/>
    <property type="match status" value="1"/>
</dbReference>
<evidence type="ECO:0000313" key="11">
    <source>
        <dbReference type="EMBL" id="RVQ69479.1"/>
    </source>
</evidence>
<dbReference type="InterPro" id="IPR004604">
    <property type="entry name" value="DNA_recomb/repair_RecN"/>
</dbReference>
<dbReference type="Pfam" id="PF02463">
    <property type="entry name" value="SMC_N"/>
    <property type="match status" value="1"/>
</dbReference>